<dbReference type="InterPro" id="IPR004827">
    <property type="entry name" value="bZIP"/>
</dbReference>
<feature type="compositionally biased region" description="Basic and acidic residues" evidence="1">
    <location>
        <begin position="574"/>
        <end position="585"/>
    </location>
</feature>
<evidence type="ECO:0000313" key="4">
    <source>
        <dbReference type="Proteomes" id="UP000737391"/>
    </source>
</evidence>
<evidence type="ECO:0000256" key="1">
    <source>
        <dbReference type="SAM" id="MobiDB-lite"/>
    </source>
</evidence>
<feature type="compositionally biased region" description="Polar residues" evidence="1">
    <location>
        <begin position="388"/>
        <end position="397"/>
    </location>
</feature>
<feature type="domain" description="BZIP" evidence="2">
    <location>
        <begin position="464"/>
        <end position="478"/>
    </location>
</feature>
<name>A0A9P5BG66_9HYPO</name>
<organism evidence="3 4">
    <name type="scientific">Fusarium agapanthi</name>
    <dbReference type="NCBI Taxonomy" id="1803897"/>
    <lineage>
        <taxon>Eukaryota</taxon>
        <taxon>Fungi</taxon>
        <taxon>Dikarya</taxon>
        <taxon>Ascomycota</taxon>
        <taxon>Pezizomycotina</taxon>
        <taxon>Sordariomycetes</taxon>
        <taxon>Hypocreomycetidae</taxon>
        <taxon>Hypocreales</taxon>
        <taxon>Nectriaceae</taxon>
        <taxon>Fusarium</taxon>
        <taxon>Fusarium fujikuroi species complex</taxon>
    </lineage>
</organism>
<feature type="compositionally biased region" description="Polar residues" evidence="1">
    <location>
        <begin position="87"/>
        <end position="99"/>
    </location>
</feature>
<feature type="compositionally biased region" description="Low complexity" evidence="1">
    <location>
        <begin position="589"/>
        <end position="629"/>
    </location>
</feature>
<dbReference type="PROSITE" id="PS00036">
    <property type="entry name" value="BZIP_BASIC"/>
    <property type="match status" value="1"/>
</dbReference>
<protein>
    <recommendedName>
        <fullName evidence="2">BZIP domain-containing protein</fullName>
    </recommendedName>
</protein>
<dbReference type="OrthoDB" id="2247093at2759"/>
<sequence length="683" mass="72725">MSRSLVSKAKHGFFAKVLTVVIAGLLLWMPGPVLGLDKGLSPYQDQLKAYTAQPPQSRPGSAATDSTGASPNSPRTPSTPTWPSRDFTLSKQAASQDNKPPSLDRLGEGQCADPRGQVCTGGLVSMSHTGPASQHASRRSSRSPLGDDQVSPSSVRHRQLSDRDLRQDVSNVPYTNGEERLQQVPQKTLGVHNILNPMEPRLLASGGSGHLPPAARPSESVTPGQAVGPISGSFAGARAFPPAQPASISLPGTPLGPMTPIGGPSSGRNSPTAFPFPAVNSARPRASPTQHPRAISVSHVPSRESDGRQSLHGFSSAKRPFEDITQEDTRTQYPHLHPLTGAPTGPPSAMSDHGRLHSQPLASPGTHAPLSTFPSSYAPGHAQPPLGHSQTSYSPNMQAGRPFPSPGPPSESASPWSETLRRHGMGGSLFGVEGQQAMLALPGSEAPIPVHMDFSQASKKADEKRQRNAVASTRHRRKKKIMQEENSKQLQELRDERRLMEIRIEELIQQRDFYREDRNRLRDIVAQTPSISGLAAGPPSPTISTSNSYAETGSLASGPSGSMSYGDVLSNERPAQRRRTDDHPEYSLPPYGSPASGHPSASPSGLPLMPMPGYGGPSRPSSAASSASGERLPPLRVMEGRPPTGPPPGSGVQEQDPRTGQWVPVQPRVPETGWATRDTHRRP</sequence>
<feature type="compositionally biased region" description="Low complexity" evidence="1">
    <location>
        <begin position="70"/>
        <end position="84"/>
    </location>
</feature>
<gene>
    <name evidence="3" type="ORF">FAGAP_2350</name>
</gene>
<proteinExistence type="predicted"/>
<dbReference type="CDD" id="cd14705">
    <property type="entry name" value="bZIP_Zip1"/>
    <property type="match status" value="1"/>
</dbReference>
<dbReference type="Proteomes" id="UP000737391">
    <property type="component" value="Unassembled WGS sequence"/>
</dbReference>
<evidence type="ECO:0000313" key="3">
    <source>
        <dbReference type="EMBL" id="KAF4501449.1"/>
    </source>
</evidence>
<feature type="compositionally biased region" description="Polar residues" evidence="1">
    <location>
        <begin position="126"/>
        <end position="135"/>
    </location>
</feature>
<comment type="caution">
    <text evidence="3">The sequence shown here is derived from an EMBL/GenBank/DDBJ whole genome shotgun (WGS) entry which is preliminary data.</text>
</comment>
<feature type="region of interest" description="Disordered" evidence="1">
    <location>
        <begin position="457"/>
        <end position="488"/>
    </location>
</feature>
<dbReference type="AlphaFoldDB" id="A0A9P5BG66"/>
<evidence type="ECO:0000259" key="2">
    <source>
        <dbReference type="PROSITE" id="PS00036"/>
    </source>
</evidence>
<feature type="region of interest" description="Disordered" evidence="1">
    <location>
        <begin position="51"/>
        <end position="183"/>
    </location>
</feature>
<dbReference type="GO" id="GO:0003700">
    <property type="term" value="F:DNA-binding transcription factor activity"/>
    <property type="evidence" value="ECO:0007669"/>
    <property type="project" value="InterPro"/>
</dbReference>
<dbReference type="EMBL" id="LUFC02000126">
    <property type="protein sequence ID" value="KAF4501449.1"/>
    <property type="molecule type" value="Genomic_DNA"/>
</dbReference>
<feature type="region of interest" description="Disordered" evidence="1">
    <location>
        <begin position="531"/>
        <end position="683"/>
    </location>
</feature>
<feature type="region of interest" description="Disordered" evidence="1">
    <location>
        <begin position="200"/>
        <end position="429"/>
    </location>
</feature>
<feature type="compositionally biased region" description="Polar residues" evidence="1">
    <location>
        <begin position="542"/>
        <end position="563"/>
    </location>
</feature>
<feature type="compositionally biased region" description="Basic and acidic residues" evidence="1">
    <location>
        <begin position="319"/>
        <end position="330"/>
    </location>
</feature>
<accession>A0A9P5BG66</accession>
<keyword evidence="4" id="KW-1185">Reference proteome</keyword>
<reference evidence="3" key="1">
    <citation type="submission" date="2020-01" db="EMBL/GenBank/DDBJ databases">
        <title>Identification and distribution of gene clusters putatively required for synthesis of sphingolipid metabolism inhibitors in phylogenetically diverse species of the filamentous fungus Fusarium.</title>
        <authorList>
            <person name="Kim H.-S."/>
            <person name="Busman M."/>
            <person name="Brown D.W."/>
            <person name="Divon H."/>
            <person name="Uhlig S."/>
            <person name="Proctor R.H."/>
        </authorList>
    </citation>
    <scope>NUCLEOTIDE SEQUENCE</scope>
    <source>
        <strain evidence="3">NRRL 31653</strain>
    </source>
</reference>
<feature type="compositionally biased region" description="Polar residues" evidence="1">
    <location>
        <begin position="53"/>
        <end position="69"/>
    </location>
</feature>